<dbReference type="PANTHER" id="PTHR43570:SF20">
    <property type="entry name" value="ALDEHYDE DEHYDROGENASE ALDX-RELATED"/>
    <property type="match status" value="1"/>
</dbReference>
<dbReference type="AlphaFoldDB" id="A0A1E7Q760"/>
<proteinExistence type="inferred from homology"/>
<evidence type="ECO:0000259" key="9">
    <source>
        <dbReference type="Pfam" id="PF00171"/>
    </source>
</evidence>
<organism evidence="10 11">
    <name type="scientific">Rheinheimera salexigens</name>
    <dbReference type="NCBI Taxonomy" id="1628148"/>
    <lineage>
        <taxon>Bacteria</taxon>
        <taxon>Pseudomonadati</taxon>
        <taxon>Pseudomonadota</taxon>
        <taxon>Gammaproteobacteria</taxon>
        <taxon>Chromatiales</taxon>
        <taxon>Chromatiaceae</taxon>
        <taxon>Rheinheimera</taxon>
    </lineage>
</organism>
<reference evidence="11" key="1">
    <citation type="submission" date="2016-09" db="EMBL/GenBank/DDBJ databases">
        <authorList>
            <person name="Wan X."/>
            <person name="Hou S."/>
        </authorList>
    </citation>
    <scope>NUCLEOTIDE SEQUENCE [LARGE SCALE GENOMIC DNA]</scope>
    <source>
        <strain evidence="11">KH87</strain>
    </source>
</reference>
<dbReference type="SUPFAM" id="SSF53720">
    <property type="entry name" value="ALDH-like"/>
    <property type="match status" value="1"/>
</dbReference>
<evidence type="ECO:0000256" key="3">
    <source>
        <dbReference type="ARBA" id="ARBA00023027"/>
    </source>
</evidence>
<evidence type="ECO:0000256" key="2">
    <source>
        <dbReference type="ARBA" id="ARBA00023002"/>
    </source>
</evidence>
<evidence type="ECO:0000256" key="6">
    <source>
        <dbReference type="PROSITE-ProRule" id="PRU10007"/>
    </source>
</evidence>
<dbReference type="Pfam" id="PF00171">
    <property type="entry name" value="Aldedh"/>
    <property type="match status" value="1"/>
</dbReference>
<dbReference type="Gene3D" id="3.40.309.10">
    <property type="entry name" value="Aldehyde Dehydrogenase, Chain A, domain 2"/>
    <property type="match status" value="1"/>
</dbReference>
<gene>
    <name evidence="10" type="ORF">BI198_10410</name>
</gene>
<evidence type="ECO:0000256" key="1">
    <source>
        <dbReference type="ARBA" id="ARBA00009986"/>
    </source>
</evidence>
<dbReference type="EMBL" id="MKEK01000001">
    <property type="protein sequence ID" value="OEY69931.1"/>
    <property type="molecule type" value="Genomic_DNA"/>
</dbReference>
<evidence type="ECO:0000256" key="7">
    <source>
        <dbReference type="RuleBase" id="RU003345"/>
    </source>
</evidence>
<dbReference type="GO" id="GO:0004029">
    <property type="term" value="F:aldehyde dehydrogenase (NAD+) activity"/>
    <property type="evidence" value="ECO:0007669"/>
    <property type="project" value="TreeGrafter"/>
</dbReference>
<comment type="similarity">
    <text evidence="1 4 7">Belongs to the aldehyde dehydrogenase family.</text>
</comment>
<feature type="coiled-coil region" evidence="8">
    <location>
        <begin position="283"/>
        <end position="310"/>
    </location>
</feature>
<dbReference type="Proteomes" id="UP000242258">
    <property type="component" value="Unassembled WGS sequence"/>
</dbReference>
<dbReference type="PIRSF" id="PIRSF036492">
    <property type="entry name" value="ALDH"/>
    <property type="match status" value="1"/>
</dbReference>
<dbReference type="InterPro" id="IPR012394">
    <property type="entry name" value="Aldehyde_DH_NAD(P)"/>
</dbReference>
<dbReference type="OrthoDB" id="9812625at2"/>
<feature type="domain" description="Aldehyde dehydrogenase" evidence="9">
    <location>
        <begin position="19"/>
        <end position="432"/>
    </location>
</feature>
<sequence>MKQQFDSLKQQFTQSPYPSLAQRTQWLQALEKGVRHYSDKLCQALSIDFGHRSIDETRLLEIMPTLSGIDYQIKHVKRWMKVKNRQVHYSYWPASNQLMPQPLGVVGIIVPWNYPIYLATGPLMAALAAGNKVMLKLSEYTPATNSVINAMLSEFLPEQVIVIEGDAEVAAEFSSLAFDHLLFTGSSNIGRKVMQAAAANLTPVTLELGGKSPVLIAKDANLASVMPRLLFGKTANAGQTCVAPDYVLLPREQLDLFIKTAKQRFKRFYPAGVQSTDYSAIINQQQFSRLQSYLAEAEQAQAQIISLDEQHWQQSSQRKLAPQLVINAPLDAAIWQQEIFGPILPIMLYDDIEQAISFINQQPRPLALYLFSPSTELQQQVMQRTHAGGVCINDSLMHVAQDDLPFGGIGPSGMGAYHGEAGFLTFSHQKAIHKKGRFSSGRFIYPPFNRTFFRLILNWLLR</sequence>
<dbReference type="InterPro" id="IPR015590">
    <property type="entry name" value="Aldehyde_DH_dom"/>
</dbReference>
<evidence type="ECO:0000256" key="5">
    <source>
        <dbReference type="PIRSR" id="PIRSR036492-1"/>
    </source>
</evidence>
<dbReference type="InterPro" id="IPR016161">
    <property type="entry name" value="Ald_DH/histidinol_DH"/>
</dbReference>
<dbReference type="GO" id="GO:0006081">
    <property type="term" value="P:aldehyde metabolic process"/>
    <property type="evidence" value="ECO:0007669"/>
    <property type="project" value="InterPro"/>
</dbReference>
<name>A0A1E7Q760_9GAMM</name>
<dbReference type="InterPro" id="IPR029510">
    <property type="entry name" value="Ald_DH_CS_GLU"/>
</dbReference>
<keyword evidence="2 4" id="KW-0560">Oxidoreductase</keyword>
<keyword evidence="3" id="KW-0520">NAD</keyword>
<dbReference type="Gene3D" id="3.40.605.10">
    <property type="entry name" value="Aldehyde Dehydrogenase, Chain A, domain 1"/>
    <property type="match status" value="1"/>
</dbReference>
<keyword evidence="8" id="KW-0175">Coiled coil</keyword>
<dbReference type="PROSITE" id="PS00687">
    <property type="entry name" value="ALDEHYDE_DEHYDR_GLU"/>
    <property type="match status" value="1"/>
</dbReference>
<evidence type="ECO:0000313" key="10">
    <source>
        <dbReference type="EMBL" id="OEY69931.1"/>
    </source>
</evidence>
<feature type="active site" evidence="5 6">
    <location>
        <position position="207"/>
    </location>
</feature>
<dbReference type="PANTHER" id="PTHR43570">
    <property type="entry name" value="ALDEHYDE DEHYDROGENASE"/>
    <property type="match status" value="1"/>
</dbReference>
<evidence type="ECO:0000313" key="11">
    <source>
        <dbReference type="Proteomes" id="UP000242258"/>
    </source>
</evidence>
<keyword evidence="11" id="KW-1185">Reference proteome</keyword>
<feature type="active site" evidence="5">
    <location>
        <position position="241"/>
    </location>
</feature>
<dbReference type="GO" id="GO:0005737">
    <property type="term" value="C:cytoplasm"/>
    <property type="evidence" value="ECO:0007669"/>
    <property type="project" value="TreeGrafter"/>
</dbReference>
<dbReference type="FunFam" id="3.40.309.10:FF:000003">
    <property type="entry name" value="Aldehyde dehydrogenase"/>
    <property type="match status" value="1"/>
</dbReference>
<dbReference type="STRING" id="1628148.BI198_10410"/>
<dbReference type="InterPro" id="IPR016163">
    <property type="entry name" value="Ald_DH_C"/>
</dbReference>
<evidence type="ECO:0000256" key="4">
    <source>
        <dbReference type="PIRNR" id="PIRNR036492"/>
    </source>
</evidence>
<accession>A0A1E7Q760</accession>
<dbReference type="CDD" id="cd07133">
    <property type="entry name" value="ALDH_CALDH_CalB"/>
    <property type="match status" value="1"/>
</dbReference>
<dbReference type="RefSeq" id="WP_070049500.1">
    <property type="nucleotide sequence ID" value="NZ_CBCSDO010000007.1"/>
</dbReference>
<protein>
    <recommendedName>
        <fullName evidence="4">Aldehyde dehydrogenase</fullName>
    </recommendedName>
</protein>
<evidence type="ECO:0000256" key="8">
    <source>
        <dbReference type="SAM" id="Coils"/>
    </source>
</evidence>
<dbReference type="InterPro" id="IPR016162">
    <property type="entry name" value="Ald_DH_N"/>
</dbReference>
<comment type="caution">
    <text evidence="10">The sequence shown here is derived from an EMBL/GenBank/DDBJ whole genome shotgun (WGS) entry which is preliminary data.</text>
</comment>